<reference evidence="1" key="1">
    <citation type="submission" date="2014-12" db="EMBL/GenBank/DDBJ databases">
        <title>Insight into the proteome of Arion vulgaris.</title>
        <authorList>
            <person name="Aradska J."/>
            <person name="Bulat T."/>
            <person name="Smidak R."/>
            <person name="Sarate P."/>
            <person name="Gangsoo J."/>
            <person name="Sialana F."/>
            <person name="Bilban M."/>
            <person name="Lubec G."/>
        </authorList>
    </citation>
    <scope>NUCLEOTIDE SEQUENCE</scope>
    <source>
        <tissue evidence="1">Skin</tissue>
    </source>
</reference>
<sequence length="59" mass="6941">MSRTTSKYALSINDMMNRQISVFFNESKIFYHQNLAQQPKEIITRLIMESKQIYPSVVA</sequence>
<gene>
    <name evidence="1" type="primary">ORF80100</name>
</gene>
<dbReference type="AlphaFoldDB" id="A0A0B6ZTF9"/>
<feature type="non-terminal residue" evidence="1">
    <location>
        <position position="59"/>
    </location>
</feature>
<name>A0A0B6ZTF9_9EUPU</name>
<organism evidence="1">
    <name type="scientific">Arion vulgaris</name>
    <dbReference type="NCBI Taxonomy" id="1028688"/>
    <lineage>
        <taxon>Eukaryota</taxon>
        <taxon>Metazoa</taxon>
        <taxon>Spiralia</taxon>
        <taxon>Lophotrochozoa</taxon>
        <taxon>Mollusca</taxon>
        <taxon>Gastropoda</taxon>
        <taxon>Heterobranchia</taxon>
        <taxon>Euthyneura</taxon>
        <taxon>Panpulmonata</taxon>
        <taxon>Eupulmonata</taxon>
        <taxon>Stylommatophora</taxon>
        <taxon>Helicina</taxon>
        <taxon>Arionoidea</taxon>
        <taxon>Arionidae</taxon>
        <taxon>Arion</taxon>
    </lineage>
</organism>
<dbReference type="EMBL" id="HACG01024998">
    <property type="protein sequence ID" value="CEK71863.1"/>
    <property type="molecule type" value="Transcribed_RNA"/>
</dbReference>
<protein>
    <submittedName>
        <fullName evidence="1">Uncharacterized protein</fullName>
    </submittedName>
</protein>
<accession>A0A0B6ZTF9</accession>
<evidence type="ECO:0000313" key="1">
    <source>
        <dbReference type="EMBL" id="CEK71863.1"/>
    </source>
</evidence>
<proteinExistence type="predicted"/>